<dbReference type="KEGG" id="ria:C7V51_00845"/>
<evidence type="ECO:0000313" key="1">
    <source>
        <dbReference type="EMBL" id="AZZ54594.1"/>
    </source>
</evidence>
<proteinExistence type="predicted"/>
<gene>
    <name evidence="1" type="ORF">C7V51_00845</name>
</gene>
<sequence>MIGDFMNENQTSVRNRRFKEKGFQFLHDIEGFRAISNKGMNVLPKPFAIISLIQNRRREITRSTLYMKIISVLLELVLPVAEIPRLRELNEMIQLTMALGGVAQLTLEDIVELLPNGEACQARIVSQPTEDAP</sequence>
<evidence type="ECO:0000313" key="2">
    <source>
        <dbReference type="Proteomes" id="UP000283946"/>
    </source>
</evidence>
<accession>A0AAD1ADC9</accession>
<reference evidence="1 2" key="1">
    <citation type="submission" date="2018-03" db="EMBL/GenBank/DDBJ databases">
        <title>Bacteriophage NCPPB3778 and a type I-E CRISPR drive the evolution of the US Biological Select Agent, Rathayibacter toxicus.</title>
        <authorList>
            <person name="Davis E.W.II."/>
            <person name="Tabima J.F."/>
            <person name="Weisberg A.J."/>
            <person name="Dantas Lopes L."/>
            <person name="Wiseman M.S."/>
            <person name="Wiseman M.S."/>
            <person name="Pupko T."/>
            <person name="Belcher M.S."/>
            <person name="Sechler A.J."/>
            <person name="Tancos M.A."/>
            <person name="Schroeder B.K."/>
            <person name="Murray T.D."/>
            <person name="Luster D.G."/>
            <person name="Schneider W.L."/>
            <person name="Rogers E."/>
            <person name="Andreote F.D."/>
            <person name="Grunwald N.J."/>
            <person name="Putnam M.L."/>
            <person name="Chang J.H."/>
        </authorList>
    </citation>
    <scope>NUCLEOTIDE SEQUENCE [LARGE SCALE GENOMIC DNA]</scope>
    <source>
        <strain evidence="1 2">NCCPB 2253</strain>
    </source>
</reference>
<organism evidence="1 2">
    <name type="scientific">Rathayibacter iranicus</name>
    <dbReference type="NCBI Taxonomy" id="59737"/>
    <lineage>
        <taxon>Bacteria</taxon>
        <taxon>Bacillati</taxon>
        <taxon>Actinomycetota</taxon>
        <taxon>Actinomycetes</taxon>
        <taxon>Micrococcales</taxon>
        <taxon>Microbacteriaceae</taxon>
        <taxon>Rathayibacter</taxon>
    </lineage>
</organism>
<name>A0AAD1ADC9_9MICO</name>
<dbReference type="EMBL" id="CP028130">
    <property type="protein sequence ID" value="AZZ54594.1"/>
    <property type="molecule type" value="Genomic_DNA"/>
</dbReference>
<dbReference type="AlphaFoldDB" id="A0AAD1ADC9"/>
<dbReference type="Proteomes" id="UP000283946">
    <property type="component" value="Chromosome"/>
</dbReference>
<protein>
    <submittedName>
        <fullName evidence="1">Uncharacterized protein</fullName>
    </submittedName>
</protein>